<comment type="caution">
    <text evidence="2">The sequence shown here is derived from an EMBL/GenBank/DDBJ whole genome shotgun (WGS) entry which is preliminary data.</text>
</comment>
<dbReference type="Pfam" id="PF00651">
    <property type="entry name" value="BTB"/>
    <property type="match status" value="1"/>
</dbReference>
<dbReference type="SUPFAM" id="SSF54695">
    <property type="entry name" value="POZ domain"/>
    <property type="match status" value="1"/>
</dbReference>
<evidence type="ECO:0000313" key="2">
    <source>
        <dbReference type="EMBL" id="KAH8105111.1"/>
    </source>
</evidence>
<feature type="domain" description="BTB" evidence="1">
    <location>
        <begin position="18"/>
        <end position="85"/>
    </location>
</feature>
<dbReference type="AlphaFoldDB" id="A0A8K0UX80"/>
<dbReference type="InterPro" id="IPR011333">
    <property type="entry name" value="SKP1/BTB/POZ_sf"/>
</dbReference>
<accession>A0A8K0UX80</accession>
<dbReference type="PROSITE" id="PS50097">
    <property type="entry name" value="BTB"/>
    <property type="match status" value="1"/>
</dbReference>
<sequence>MAAASGILANKPFDDPEADVIFLTNDNISFRVFKRILSCASPFFRTMFSLPQPSTQDMLHSSSPSVVPVPDLDGATLDRLLRICYPIPKPMFNIDGADRLLEAGRKYDIELVMVYCKEELRRMVDTDPLRVYSFACLQDLEDEARMAAKAALRLDFDDIFKQAALFDLIAGHAAQALGHLLQYYRQCSRLIPRVLNMMRQLDVSQEFFWCKTCMGCMEAVVERTNEDLDNPYTDPPILFAHAWWFTYMDDIKSRAPSIPVASVVDLVGTMIDVFKAKGPFECPMCRDEASTDIPKFVAEFQSDIETELSKIELQFDHHPPSLALRSQ</sequence>
<dbReference type="OrthoDB" id="3164835at2759"/>
<organism evidence="2 3">
    <name type="scientific">Cristinia sonorae</name>
    <dbReference type="NCBI Taxonomy" id="1940300"/>
    <lineage>
        <taxon>Eukaryota</taxon>
        <taxon>Fungi</taxon>
        <taxon>Dikarya</taxon>
        <taxon>Basidiomycota</taxon>
        <taxon>Agaricomycotina</taxon>
        <taxon>Agaricomycetes</taxon>
        <taxon>Agaricomycetidae</taxon>
        <taxon>Agaricales</taxon>
        <taxon>Pleurotineae</taxon>
        <taxon>Stephanosporaceae</taxon>
        <taxon>Cristinia</taxon>
    </lineage>
</organism>
<dbReference type="InterPro" id="IPR000210">
    <property type="entry name" value="BTB/POZ_dom"/>
</dbReference>
<keyword evidence="3" id="KW-1185">Reference proteome</keyword>
<evidence type="ECO:0000259" key="1">
    <source>
        <dbReference type="PROSITE" id="PS50097"/>
    </source>
</evidence>
<evidence type="ECO:0000313" key="3">
    <source>
        <dbReference type="Proteomes" id="UP000813824"/>
    </source>
</evidence>
<dbReference type="SMART" id="SM00225">
    <property type="entry name" value="BTB"/>
    <property type="match status" value="1"/>
</dbReference>
<gene>
    <name evidence="2" type="ORF">BXZ70DRAFT_919426</name>
</gene>
<proteinExistence type="predicted"/>
<reference evidence="2" key="1">
    <citation type="journal article" date="2021" name="New Phytol.">
        <title>Evolutionary innovations through gain and loss of genes in the ectomycorrhizal Boletales.</title>
        <authorList>
            <person name="Wu G."/>
            <person name="Miyauchi S."/>
            <person name="Morin E."/>
            <person name="Kuo A."/>
            <person name="Drula E."/>
            <person name="Varga T."/>
            <person name="Kohler A."/>
            <person name="Feng B."/>
            <person name="Cao Y."/>
            <person name="Lipzen A."/>
            <person name="Daum C."/>
            <person name="Hundley H."/>
            <person name="Pangilinan J."/>
            <person name="Johnson J."/>
            <person name="Barry K."/>
            <person name="LaButti K."/>
            <person name="Ng V."/>
            <person name="Ahrendt S."/>
            <person name="Min B."/>
            <person name="Choi I.G."/>
            <person name="Park H."/>
            <person name="Plett J.M."/>
            <person name="Magnuson J."/>
            <person name="Spatafora J.W."/>
            <person name="Nagy L.G."/>
            <person name="Henrissat B."/>
            <person name="Grigoriev I.V."/>
            <person name="Yang Z.L."/>
            <person name="Xu J."/>
            <person name="Martin F.M."/>
        </authorList>
    </citation>
    <scope>NUCLEOTIDE SEQUENCE</scope>
    <source>
        <strain evidence="2">KKN 215</strain>
    </source>
</reference>
<dbReference type="Gene3D" id="3.30.710.10">
    <property type="entry name" value="Potassium Channel Kv1.1, Chain A"/>
    <property type="match status" value="1"/>
</dbReference>
<dbReference type="EMBL" id="JAEVFJ010000004">
    <property type="protein sequence ID" value="KAH8105111.1"/>
    <property type="molecule type" value="Genomic_DNA"/>
</dbReference>
<dbReference type="Proteomes" id="UP000813824">
    <property type="component" value="Unassembled WGS sequence"/>
</dbReference>
<name>A0A8K0UX80_9AGAR</name>
<protein>
    <recommendedName>
        <fullName evidence="1">BTB domain-containing protein</fullName>
    </recommendedName>
</protein>